<dbReference type="Pfam" id="PF00480">
    <property type="entry name" value="ROK"/>
    <property type="match status" value="1"/>
</dbReference>
<name>A0ABT5WZT1_9ENTE</name>
<accession>A0ABT5WZT1</accession>
<dbReference type="PANTHER" id="PTHR18964:SF165">
    <property type="entry name" value="BETA-GLUCOSIDE KINASE"/>
    <property type="match status" value="1"/>
</dbReference>
<evidence type="ECO:0000313" key="3">
    <source>
        <dbReference type="Proteomes" id="UP001147148"/>
    </source>
</evidence>
<dbReference type="PANTHER" id="PTHR18964">
    <property type="entry name" value="ROK (REPRESSOR, ORF, KINASE) FAMILY"/>
    <property type="match status" value="1"/>
</dbReference>
<dbReference type="SUPFAM" id="SSF53067">
    <property type="entry name" value="Actin-like ATPase domain"/>
    <property type="match status" value="1"/>
</dbReference>
<organism evidence="2 3">
    <name type="scientific">Vagococcus proximus</name>
    <dbReference type="NCBI Taxonomy" id="2991417"/>
    <lineage>
        <taxon>Bacteria</taxon>
        <taxon>Bacillati</taxon>
        <taxon>Bacillota</taxon>
        <taxon>Bacilli</taxon>
        <taxon>Lactobacillales</taxon>
        <taxon>Enterococcaceae</taxon>
        <taxon>Vagococcus</taxon>
    </lineage>
</organism>
<protein>
    <submittedName>
        <fullName evidence="2">ROK family protein</fullName>
    </submittedName>
</protein>
<reference evidence="2" key="1">
    <citation type="submission" date="2022-10" db="EMBL/GenBank/DDBJ databases">
        <title>Vagococcus sp. isolated from poultry meat.</title>
        <authorList>
            <person name="Johansson P."/>
            <person name="Bjorkroth J."/>
        </authorList>
    </citation>
    <scope>NUCLEOTIDE SEQUENCE</scope>
    <source>
        <strain evidence="2">PNs007</strain>
    </source>
</reference>
<comment type="similarity">
    <text evidence="1">Belongs to the ROK (NagC/XylR) family.</text>
</comment>
<dbReference type="Gene3D" id="3.30.420.40">
    <property type="match status" value="2"/>
</dbReference>
<keyword evidence="3" id="KW-1185">Reference proteome</keyword>
<proteinExistence type="inferred from homology"/>
<dbReference type="Proteomes" id="UP001147148">
    <property type="component" value="Unassembled WGS sequence"/>
</dbReference>
<evidence type="ECO:0000256" key="1">
    <source>
        <dbReference type="ARBA" id="ARBA00006479"/>
    </source>
</evidence>
<dbReference type="RefSeq" id="WP_275470915.1">
    <property type="nucleotide sequence ID" value="NZ_JAPDSH010000002.1"/>
</dbReference>
<dbReference type="InterPro" id="IPR000600">
    <property type="entry name" value="ROK"/>
</dbReference>
<gene>
    <name evidence="2" type="ORF">OL233_03090</name>
</gene>
<sequence>MDSKPLYLAFDVGGTTIKYALLSNDTKLYEYHSVPTHKNYDEHILTTLKQVSLDLMKHYPIKAIGISTAGIVDTVQGEIKYANPLIPNYTGTKIKETLEEVTGLPVSVINDVQAALLGEVWQQQLPPKTFCLTLGTGIGGAFLNHDSLYIGAHNYENSIGYLNYDSKTDTYWEQRASTITLEKKLVKDFNISVPEAFEYARSGQNRFVTLIDEWISEIAKGVSSIILLLDPHTILIGGGVSKQNDYILPILSKKVDELLPPNFLSVSFKSPTSFNNNALIGAIYPFLNSEKEANKS</sequence>
<dbReference type="EMBL" id="JAPDSH010000002">
    <property type="protein sequence ID" value="MDF0479264.1"/>
    <property type="molecule type" value="Genomic_DNA"/>
</dbReference>
<evidence type="ECO:0000313" key="2">
    <source>
        <dbReference type="EMBL" id="MDF0479264.1"/>
    </source>
</evidence>
<dbReference type="InterPro" id="IPR043129">
    <property type="entry name" value="ATPase_NBD"/>
</dbReference>
<comment type="caution">
    <text evidence="2">The sequence shown here is derived from an EMBL/GenBank/DDBJ whole genome shotgun (WGS) entry which is preliminary data.</text>
</comment>